<sequence>MNEKKKTDEVQFEYDIKELEFYWDLLMETYLSIHSRLNYQREKTPYDLNSLMMTLNSATNYLLGEISYKDKEDEIYVCKHCRKLYIDQFPCYERRKNNPSLLLKCEKADQPIDKDTDFSDYLDYAKNGKFKK</sequence>
<proteinExistence type="predicted"/>
<gene>
    <name evidence="1" type="ORF">UFOVP755_102</name>
</gene>
<reference evidence="1" key="1">
    <citation type="submission" date="2020-05" db="EMBL/GenBank/DDBJ databases">
        <authorList>
            <person name="Chiriac C."/>
            <person name="Salcher M."/>
            <person name="Ghai R."/>
            <person name="Kavagutti S V."/>
        </authorList>
    </citation>
    <scope>NUCLEOTIDE SEQUENCE</scope>
</reference>
<evidence type="ECO:0000313" key="1">
    <source>
        <dbReference type="EMBL" id="CAB5226197.1"/>
    </source>
</evidence>
<accession>A0A6J7X8J4</accession>
<dbReference type="EMBL" id="LR798356">
    <property type="protein sequence ID" value="CAB5226197.1"/>
    <property type="molecule type" value="Genomic_DNA"/>
</dbReference>
<organism evidence="1">
    <name type="scientific">uncultured Caudovirales phage</name>
    <dbReference type="NCBI Taxonomy" id="2100421"/>
    <lineage>
        <taxon>Viruses</taxon>
        <taxon>Duplodnaviria</taxon>
        <taxon>Heunggongvirae</taxon>
        <taxon>Uroviricota</taxon>
        <taxon>Caudoviricetes</taxon>
        <taxon>Peduoviridae</taxon>
        <taxon>Maltschvirus</taxon>
        <taxon>Maltschvirus maltsch</taxon>
    </lineage>
</organism>
<protein>
    <submittedName>
        <fullName evidence="1">Uncharacterized protein</fullName>
    </submittedName>
</protein>
<name>A0A6J7X8J4_9CAUD</name>